<protein>
    <submittedName>
        <fullName evidence="3">Uncharacterized protein</fullName>
    </submittedName>
</protein>
<dbReference type="WBParaSite" id="PSU_v2.g1496.t1">
    <property type="protein sequence ID" value="PSU_v2.g1496.t1"/>
    <property type="gene ID" value="PSU_v2.g1496"/>
</dbReference>
<keyword evidence="2" id="KW-1185">Reference proteome</keyword>
<accession>A0A914Y881</accession>
<proteinExistence type="predicted"/>
<feature type="compositionally biased region" description="Basic and acidic residues" evidence="1">
    <location>
        <begin position="1"/>
        <end position="11"/>
    </location>
</feature>
<sequence>MHAQTFRKDIPKQAQSSPADQKPDVHIILFDSVSHSQFIRSMPKTSHFLKEFYESISFRYLNKIGLNSRPNGHALLMGKSVFPIAESPVSRGYKTDYPNESWCEEYLDEDQFIGYRFQDAGYISMMSEDWAYGVFNWPNCWGFNHKPVDHYMRPFQIRVEGYYDQSPDMASKVYNGTCHEEFHHQMEYLKDFLRVYPDIPKFSITWMSYLAHNDANGLFHSDDYFYNFFKDYKDKVRF</sequence>
<dbReference type="AlphaFoldDB" id="A0A914Y881"/>
<dbReference type="InterPro" id="IPR004245">
    <property type="entry name" value="DUF229"/>
</dbReference>
<evidence type="ECO:0000256" key="1">
    <source>
        <dbReference type="SAM" id="MobiDB-lite"/>
    </source>
</evidence>
<reference evidence="3" key="1">
    <citation type="submission" date="2022-11" db="UniProtKB">
        <authorList>
            <consortium name="WormBaseParasite"/>
        </authorList>
    </citation>
    <scope>IDENTIFICATION</scope>
</reference>
<dbReference type="Pfam" id="PF02995">
    <property type="entry name" value="DUF229"/>
    <property type="match status" value="1"/>
</dbReference>
<evidence type="ECO:0000313" key="2">
    <source>
        <dbReference type="Proteomes" id="UP000887577"/>
    </source>
</evidence>
<name>A0A914Y881_9BILA</name>
<organism evidence="2 3">
    <name type="scientific">Panagrolaimus superbus</name>
    <dbReference type="NCBI Taxonomy" id="310955"/>
    <lineage>
        <taxon>Eukaryota</taxon>
        <taxon>Metazoa</taxon>
        <taxon>Ecdysozoa</taxon>
        <taxon>Nematoda</taxon>
        <taxon>Chromadorea</taxon>
        <taxon>Rhabditida</taxon>
        <taxon>Tylenchina</taxon>
        <taxon>Panagrolaimomorpha</taxon>
        <taxon>Panagrolaimoidea</taxon>
        <taxon>Panagrolaimidae</taxon>
        <taxon>Panagrolaimus</taxon>
    </lineage>
</organism>
<dbReference type="GO" id="GO:0005615">
    <property type="term" value="C:extracellular space"/>
    <property type="evidence" value="ECO:0007669"/>
    <property type="project" value="TreeGrafter"/>
</dbReference>
<evidence type="ECO:0000313" key="3">
    <source>
        <dbReference type="WBParaSite" id="PSU_v2.g1496.t1"/>
    </source>
</evidence>
<dbReference type="PANTHER" id="PTHR10974:SF75">
    <property type="entry name" value="SULFATASE DOMAIN-CONTAINING PROTEIN"/>
    <property type="match status" value="1"/>
</dbReference>
<feature type="region of interest" description="Disordered" evidence="1">
    <location>
        <begin position="1"/>
        <end position="21"/>
    </location>
</feature>
<dbReference type="Proteomes" id="UP000887577">
    <property type="component" value="Unplaced"/>
</dbReference>
<dbReference type="PANTHER" id="PTHR10974">
    <property type="entry name" value="FI08016P-RELATED"/>
    <property type="match status" value="1"/>
</dbReference>